<comment type="caution">
    <text evidence="2">The sequence shown here is derived from an EMBL/GenBank/DDBJ whole genome shotgun (WGS) entry which is preliminary data.</text>
</comment>
<proteinExistence type="predicted"/>
<feature type="domain" description="Knr4/Smi1-like" evidence="1">
    <location>
        <begin position="32"/>
        <end position="144"/>
    </location>
</feature>
<evidence type="ECO:0000313" key="3">
    <source>
        <dbReference type="Proteomes" id="UP001501563"/>
    </source>
</evidence>
<dbReference type="Proteomes" id="UP001501563">
    <property type="component" value="Unassembled WGS sequence"/>
</dbReference>
<evidence type="ECO:0000259" key="1">
    <source>
        <dbReference type="SMART" id="SM00860"/>
    </source>
</evidence>
<evidence type="ECO:0000313" key="2">
    <source>
        <dbReference type="EMBL" id="GAA3855257.1"/>
    </source>
</evidence>
<dbReference type="Pfam" id="PF14568">
    <property type="entry name" value="SUKH_6"/>
    <property type="match status" value="1"/>
</dbReference>
<dbReference type="EMBL" id="BAAAZA010000004">
    <property type="protein sequence ID" value="GAA3855257.1"/>
    <property type="molecule type" value="Genomic_DNA"/>
</dbReference>
<dbReference type="SMART" id="SM00860">
    <property type="entry name" value="SMI1_KNR4"/>
    <property type="match status" value="1"/>
</dbReference>
<dbReference type="SUPFAM" id="SSF160631">
    <property type="entry name" value="SMI1/KNR4-like"/>
    <property type="match status" value="1"/>
</dbReference>
<dbReference type="RefSeq" id="WP_345547401.1">
    <property type="nucleotide sequence ID" value="NZ_BAAAZA010000004.1"/>
</dbReference>
<sequence length="150" mass="16835">MEFKDFSAILERVRATRSGNVPSDIQLLDSWLASDSEIRHAEDELGVRLPEKYKEFMQRIGGGQFIFLDLLPVVSLEGRHEDVVEVNQREPWANDFVAVSPVGTGDWWGFNAVGGICGDEVFIRIFEDGSREVEASDFLEFAARQGLRAG</sequence>
<protein>
    <recommendedName>
        <fullName evidence="1">Knr4/Smi1-like domain-containing protein</fullName>
    </recommendedName>
</protein>
<organism evidence="2 3">
    <name type="scientific">Streptomyces lannensis</name>
    <dbReference type="NCBI Taxonomy" id="766498"/>
    <lineage>
        <taxon>Bacteria</taxon>
        <taxon>Bacillati</taxon>
        <taxon>Actinomycetota</taxon>
        <taxon>Actinomycetes</taxon>
        <taxon>Kitasatosporales</taxon>
        <taxon>Streptomycetaceae</taxon>
        <taxon>Streptomyces</taxon>
    </lineage>
</organism>
<accession>A0ABP7JUN0</accession>
<dbReference type="InterPro" id="IPR037883">
    <property type="entry name" value="Knr4/Smi1-like_sf"/>
</dbReference>
<keyword evidence="3" id="KW-1185">Reference proteome</keyword>
<dbReference type="Gene3D" id="3.40.1580.10">
    <property type="entry name" value="SMI1/KNR4-like"/>
    <property type="match status" value="1"/>
</dbReference>
<gene>
    <name evidence="2" type="ORF">GCM10022207_18280</name>
</gene>
<dbReference type="InterPro" id="IPR018958">
    <property type="entry name" value="Knr4/Smi1-like_dom"/>
</dbReference>
<reference evidence="3" key="1">
    <citation type="journal article" date="2019" name="Int. J. Syst. Evol. Microbiol.">
        <title>The Global Catalogue of Microorganisms (GCM) 10K type strain sequencing project: providing services to taxonomists for standard genome sequencing and annotation.</title>
        <authorList>
            <consortium name="The Broad Institute Genomics Platform"/>
            <consortium name="The Broad Institute Genome Sequencing Center for Infectious Disease"/>
            <person name="Wu L."/>
            <person name="Ma J."/>
        </authorList>
    </citation>
    <scope>NUCLEOTIDE SEQUENCE [LARGE SCALE GENOMIC DNA]</scope>
    <source>
        <strain evidence="3">JCM 16578</strain>
    </source>
</reference>
<name>A0ABP7JUN0_9ACTN</name>